<keyword evidence="3" id="KW-1185">Reference proteome</keyword>
<dbReference type="Proteomes" id="UP000231463">
    <property type="component" value="Segment"/>
</dbReference>
<gene>
    <name evidence="2" type="ORF">CPT_Melville_094</name>
</gene>
<feature type="transmembrane region" description="Helical" evidence="1">
    <location>
        <begin position="7"/>
        <end position="27"/>
    </location>
</feature>
<evidence type="ECO:0000256" key="1">
    <source>
        <dbReference type="SAM" id="Phobius"/>
    </source>
</evidence>
<accession>A0A2D1GM90</accession>
<evidence type="ECO:0000313" key="2">
    <source>
        <dbReference type="EMBL" id="ATN93068.1"/>
    </source>
</evidence>
<keyword evidence="1" id="KW-0472">Membrane</keyword>
<reference evidence="3" key="1">
    <citation type="submission" date="2017-09" db="EMBL/GenBank/DDBJ databases">
        <title>The complete genome of Salmonella phage Melville.</title>
        <authorList>
            <person name="Zhang K."/>
            <person name="Xie Y."/>
            <person name="Liu M."/>
            <person name="Gill J."/>
        </authorList>
    </citation>
    <scope>NUCLEOTIDE SEQUENCE [LARGE SCALE GENOMIC DNA]</scope>
</reference>
<keyword evidence="1" id="KW-1133">Transmembrane helix</keyword>
<keyword evidence="1" id="KW-0812">Transmembrane</keyword>
<dbReference type="EMBL" id="MF957259">
    <property type="protein sequence ID" value="ATN93068.1"/>
    <property type="molecule type" value="Genomic_DNA"/>
</dbReference>
<proteinExistence type="predicted"/>
<protein>
    <submittedName>
        <fullName evidence="2">Uncharacterized protein</fullName>
    </submittedName>
</protein>
<evidence type="ECO:0000313" key="3">
    <source>
        <dbReference type="Proteomes" id="UP000231463"/>
    </source>
</evidence>
<organism evidence="2 3">
    <name type="scientific">Salmonella phage Melville</name>
    <dbReference type="NCBI Taxonomy" id="2041413"/>
    <lineage>
        <taxon>Viruses</taxon>
        <taxon>Duplodnaviria</taxon>
        <taxon>Heunggongvirae</taxon>
        <taxon>Uroviricota</taxon>
        <taxon>Caudoviricetes</taxon>
        <taxon>Pantevenvirales</taxon>
        <taxon>Straboviridae</taxon>
        <taxon>Tevenvirinae</taxon>
        <taxon>Gelderlandvirus</taxon>
        <taxon>Gelderlandvirus melville</taxon>
    </lineage>
</organism>
<sequence>MIEFITLYGFETIISIVLLVIIVLLIIGNSNDCDEF</sequence>
<name>A0A2D1GM90_9CAUD</name>